<name>A0AC61SA66_9EURY</name>
<comment type="caution">
    <text evidence="1">The sequence shown here is derived from an EMBL/GenBank/DDBJ whole genome shotgun (WGS) entry which is preliminary data.</text>
</comment>
<reference evidence="1" key="1">
    <citation type="submission" date="2018-09" db="EMBL/GenBank/DDBJ databases">
        <title>A genomic encyclopedia of anaerobic methanotrophic archaea.</title>
        <authorList>
            <person name="Skennerton C.T."/>
            <person name="Chadwick G.L."/>
            <person name="Laso-Perez R."/>
            <person name="Leu A.O."/>
            <person name="Speth D.R."/>
            <person name="Yu H."/>
            <person name="Morgan-Lang C."/>
            <person name="Hatzenpichler R."/>
            <person name="Goudeau D."/>
            <person name="Malmstrom R."/>
            <person name="Woyke T."/>
            <person name="Hallam S."/>
            <person name="Tyson G.W."/>
            <person name="Wegener G."/>
            <person name="Boetius A."/>
            <person name="Orphan V.J."/>
        </authorList>
    </citation>
    <scope>NUCLEOTIDE SEQUENCE</scope>
    <source>
        <strain evidence="1">CONS3730D10UFb2</strain>
    </source>
</reference>
<protein>
    <submittedName>
        <fullName evidence="1">Colanic acid exporter</fullName>
    </submittedName>
</protein>
<organism evidence="1 2">
    <name type="scientific">Candidatus Methanomarinus sp</name>
    <dbReference type="NCBI Taxonomy" id="3386244"/>
    <lineage>
        <taxon>Archaea</taxon>
        <taxon>Methanobacteriati</taxon>
        <taxon>Methanobacteriota</taxon>
        <taxon>Stenosarchaea group</taxon>
        <taxon>Methanomicrobia</taxon>
        <taxon>Methanosarcinales</taxon>
        <taxon>ANME-2 cluster</taxon>
        <taxon>Candidatus Methanocomedenaceae</taxon>
        <taxon>Candidatus Methanomarinus</taxon>
    </lineage>
</organism>
<sequence>MDVYSCCTEKTMTLEQETIGGVKWSGISQFMRIGTQAITSIILARLLLPEDFGLLGMALVFTGLVAIFNDMGIGSAIVQKQDINQKNLSSIFWFNLLIGVLAMLILILAAPFIARFYSQNSLTLIISVMSVSFLFTSLAMVQKSLLLKELKFKKLTLLELTSTISASLLGISLAFLGYGVWSLVWQIVSMTFIFAALSWITEHWTPLLHFNWKDIKTIIGFSANLSGFSLLNYFSRNADYLLIGKFLGATALGYYTLAYTMMLFPLSNLSSVLSKVMFPALSQIQHNNSKFKLFYLKSTKYIAFVSFPMMLGLFAIADEFVLIVFGTKWMPATFLIKVLSIVGLMQSIGSTVGSIYLAKGRTDWMFRWGIFSSVIAVSAIVIGLRWGINGVAVCYAIATLLLIYPNFAIPFRLIDLRFTDFVLNLKKETATSLIMFFIVMTSVTIQRHYLFSREIILISSIIIGVMSYFVAVTVFNKSTYKELKNHTFSRGE</sequence>
<accession>A0AC61SA66</accession>
<dbReference type="Proteomes" id="UP000315423">
    <property type="component" value="Unassembled WGS sequence"/>
</dbReference>
<dbReference type="EMBL" id="QYBA01000195">
    <property type="protein sequence ID" value="TKY91438.1"/>
    <property type="molecule type" value="Genomic_DNA"/>
</dbReference>
<proteinExistence type="predicted"/>
<evidence type="ECO:0000313" key="1">
    <source>
        <dbReference type="EMBL" id="TKY91438.1"/>
    </source>
</evidence>
<gene>
    <name evidence="1" type="ORF">C5S46_05815</name>
</gene>
<evidence type="ECO:0000313" key="2">
    <source>
        <dbReference type="Proteomes" id="UP000315423"/>
    </source>
</evidence>